<dbReference type="KEGG" id="qsa:O6P43_008799"/>
<evidence type="ECO:0000313" key="3">
    <source>
        <dbReference type="Proteomes" id="UP001163823"/>
    </source>
</evidence>
<organism evidence="2 3">
    <name type="scientific">Quillaja saponaria</name>
    <name type="common">Soap bark tree</name>
    <dbReference type="NCBI Taxonomy" id="32244"/>
    <lineage>
        <taxon>Eukaryota</taxon>
        <taxon>Viridiplantae</taxon>
        <taxon>Streptophyta</taxon>
        <taxon>Embryophyta</taxon>
        <taxon>Tracheophyta</taxon>
        <taxon>Spermatophyta</taxon>
        <taxon>Magnoliopsida</taxon>
        <taxon>eudicotyledons</taxon>
        <taxon>Gunneridae</taxon>
        <taxon>Pentapetalae</taxon>
        <taxon>rosids</taxon>
        <taxon>fabids</taxon>
        <taxon>Fabales</taxon>
        <taxon>Quillajaceae</taxon>
        <taxon>Quillaja</taxon>
    </lineage>
</organism>
<protein>
    <submittedName>
        <fullName evidence="2">Glutaredoxin</fullName>
    </submittedName>
</protein>
<sequence>MKDLEDEEMEDFVNDIDNKENIWPPINEKEPVATKSFSQNSIKTMYPLRQSNILETPKLSESRANIHGQDPLVEIDTLSFWRPDLNSGSLFDPYLLAPFEKAVKEHIRMIEAENDWRLIFPRASVTVLPTYASDTIQFFSELKERKLSFIDISNLSPFGLDSRSDMVIEKAWKIPVTGSSAFNLSRKFHESKRRLRSWNREQFGNILSEIKRTREALDHFQQLPPLSQQP</sequence>
<dbReference type="AlphaFoldDB" id="A0AAD7M894"/>
<name>A0AAD7M894_QUISA</name>
<reference evidence="2" key="1">
    <citation type="journal article" date="2023" name="Science">
        <title>Elucidation of the pathway for biosynthesis of saponin adjuvants from the soapbark tree.</title>
        <authorList>
            <person name="Reed J."/>
            <person name="Orme A."/>
            <person name="El-Demerdash A."/>
            <person name="Owen C."/>
            <person name="Martin L.B.B."/>
            <person name="Misra R.C."/>
            <person name="Kikuchi S."/>
            <person name="Rejzek M."/>
            <person name="Martin A.C."/>
            <person name="Harkess A."/>
            <person name="Leebens-Mack J."/>
            <person name="Louveau T."/>
            <person name="Stephenson M.J."/>
            <person name="Osbourn A."/>
        </authorList>
    </citation>
    <scope>NUCLEOTIDE SEQUENCE</scope>
    <source>
        <strain evidence="2">S10</strain>
    </source>
</reference>
<keyword evidence="3" id="KW-1185">Reference proteome</keyword>
<feature type="region of interest" description="Disordered" evidence="1">
    <location>
        <begin position="1"/>
        <end position="27"/>
    </location>
</feature>
<dbReference type="EMBL" id="JARAOO010000004">
    <property type="protein sequence ID" value="KAJ7970651.1"/>
    <property type="molecule type" value="Genomic_DNA"/>
</dbReference>
<proteinExistence type="predicted"/>
<evidence type="ECO:0000313" key="2">
    <source>
        <dbReference type="EMBL" id="KAJ7970651.1"/>
    </source>
</evidence>
<gene>
    <name evidence="2" type="ORF">O6P43_008799</name>
</gene>
<feature type="compositionally biased region" description="Acidic residues" evidence="1">
    <location>
        <begin position="1"/>
        <end position="14"/>
    </location>
</feature>
<accession>A0AAD7M894</accession>
<dbReference type="Proteomes" id="UP001163823">
    <property type="component" value="Chromosome 4"/>
</dbReference>
<evidence type="ECO:0000256" key="1">
    <source>
        <dbReference type="SAM" id="MobiDB-lite"/>
    </source>
</evidence>
<comment type="caution">
    <text evidence="2">The sequence shown here is derived from an EMBL/GenBank/DDBJ whole genome shotgun (WGS) entry which is preliminary data.</text>
</comment>